<evidence type="ECO:0000256" key="1">
    <source>
        <dbReference type="ARBA" id="ARBA00010975"/>
    </source>
</evidence>
<protein>
    <submittedName>
        <fullName evidence="3">Uncharacterized protein</fullName>
    </submittedName>
</protein>
<feature type="compositionally biased region" description="Gly residues" evidence="2">
    <location>
        <begin position="115"/>
        <end position="130"/>
    </location>
</feature>
<dbReference type="Pfam" id="PF03760">
    <property type="entry name" value="LEA_1"/>
    <property type="match status" value="1"/>
</dbReference>
<name>A0ABD3CU69_9LAMI</name>
<evidence type="ECO:0000313" key="4">
    <source>
        <dbReference type="Proteomes" id="UP001632038"/>
    </source>
</evidence>
<feature type="compositionally biased region" description="Low complexity" evidence="2">
    <location>
        <begin position="1"/>
        <end position="13"/>
    </location>
</feature>
<dbReference type="Proteomes" id="UP001632038">
    <property type="component" value="Unassembled WGS sequence"/>
</dbReference>
<feature type="compositionally biased region" description="Basic and acidic residues" evidence="2">
    <location>
        <begin position="14"/>
        <end position="61"/>
    </location>
</feature>
<proteinExistence type="inferred from homology"/>
<sequence length="130" mass="13706">MQAAKDMAASAKAGMEKTKATMQEKAEKMTTRDPLQKKIATEKKEERVHGAERQKQEEKQAARMPTATGDYTTGAYQPTAGDYGGDVRQDYPQGLGAQPDFPEGGTGLGAADPNVGGGARTRRGSGGTCI</sequence>
<dbReference type="AlphaFoldDB" id="A0ABD3CU69"/>
<reference evidence="4" key="1">
    <citation type="journal article" date="2024" name="IScience">
        <title>Strigolactones Initiate the Formation of Haustorium-like Structures in Castilleja.</title>
        <authorList>
            <person name="Buerger M."/>
            <person name="Peterson D."/>
            <person name="Chory J."/>
        </authorList>
    </citation>
    <scope>NUCLEOTIDE SEQUENCE [LARGE SCALE GENOMIC DNA]</scope>
</reference>
<accession>A0ABD3CU69</accession>
<comment type="caution">
    <text evidence="3">The sequence shown here is derived from an EMBL/GenBank/DDBJ whole genome shotgun (WGS) entry which is preliminary data.</text>
</comment>
<gene>
    <name evidence="3" type="ORF">CASFOL_025395</name>
</gene>
<comment type="similarity">
    <text evidence="1">Belongs to the LEA type 1 family.</text>
</comment>
<dbReference type="InterPro" id="IPR005513">
    <property type="entry name" value="LEA_1"/>
</dbReference>
<dbReference type="EMBL" id="JAVIJP010000032">
    <property type="protein sequence ID" value="KAL3632411.1"/>
    <property type="molecule type" value="Genomic_DNA"/>
</dbReference>
<evidence type="ECO:0000313" key="3">
    <source>
        <dbReference type="EMBL" id="KAL3632411.1"/>
    </source>
</evidence>
<organism evidence="3 4">
    <name type="scientific">Castilleja foliolosa</name>
    <dbReference type="NCBI Taxonomy" id="1961234"/>
    <lineage>
        <taxon>Eukaryota</taxon>
        <taxon>Viridiplantae</taxon>
        <taxon>Streptophyta</taxon>
        <taxon>Embryophyta</taxon>
        <taxon>Tracheophyta</taxon>
        <taxon>Spermatophyta</taxon>
        <taxon>Magnoliopsida</taxon>
        <taxon>eudicotyledons</taxon>
        <taxon>Gunneridae</taxon>
        <taxon>Pentapetalae</taxon>
        <taxon>asterids</taxon>
        <taxon>lamiids</taxon>
        <taxon>Lamiales</taxon>
        <taxon>Orobanchaceae</taxon>
        <taxon>Pedicularideae</taxon>
        <taxon>Castillejinae</taxon>
        <taxon>Castilleja</taxon>
    </lineage>
</organism>
<dbReference type="PANTHER" id="PTHR33493:SF2">
    <property type="entry name" value="LATE EMBRYOGENESIS ABUNDANT PROTEIN 46"/>
    <property type="match status" value="1"/>
</dbReference>
<feature type="region of interest" description="Disordered" evidence="2">
    <location>
        <begin position="1"/>
        <end position="130"/>
    </location>
</feature>
<keyword evidence="4" id="KW-1185">Reference proteome</keyword>
<evidence type="ECO:0000256" key="2">
    <source>
        <dbReference type="SAM" id="MobiDB-lite"/>
    </source>
</evidence>
<dbReference type="PANTHER" id="PTHR33493">
    <property type="entry name" value="LATE EMBRYOGENESIS ABUNDANT PROTEIN 6-RELATED"/>
    <property type="match status" value="1"/>
</dbReference>